<proteinExistence type="predicted"/>
<evidence type="ECO:0000313" key="1">
    <source>
        <dbReference type="EMBL" id="CAG9316316.1"/>
    </source>
</evidence>
<protein>
    <submittedName>
        <fullName evidence="1">Uncharacterized protein</fullName>
    </submittedName>
</protein>
<comment type="caution">
    <text evidence="1">The sequence shown here is derived from an EMBL/GenBank/DDBJ whole genome shotgun (WGS) entry which is preliminary data.</text>
</comment>
<dbReference type="EMBL" id="CAJZBQ010000015">
    <property type="protein sequence ID" value="CAG9316316.1"/>
    <property type="molecule type" value="Genomic_DNA"/>
</dbReference>
<reference evidence="1" key="1">
    <citation type="submission" date="2021-09" db="EMBL/GenBank/DDBJ databases">
        <authorList>
            <consortium name="AG Swart"/>
            <person name="Singh M."/>
            <person name="Singh A."/>
            <person name="Seah K."/>
            <person name="Emmerich C."/>
        </authorList>
    </citation>
    <scope>NUCLEOTIDE SEQUENCE</scope>
    <source>
        <strain evidence="1">ATCC30299</strain>
    </source>
</reference>
<sequence length="70" mass="7901">MHTQSTTLYTAPDQAMSLHVMAEQTEKQIQSAILDPPIQDTSLQVVKVQASQLQNKLQVCKKFELFSLLK</sequence>
<name>A0AAU9J3J2_9CILI</name>
<accession>A0AAU9J3J2</accession>
<keyword evidence="2" id="KW-1185">Reference proteome</keyword>
<evidence type="ECO:0000313" key="2">
    <source>
        <dbReference type="Proteomes" id="UP001162131"/>
    </source>
</evidence>
<gene>
    <name evidence="1" type="ORF">BSTOLATCC_MIC15909</name>
</gene>
<dbReference type="Proteomes" id="UP001162131">
    <property type="component" value="Unassembled WGS sequence"/>
</dbReference>
<organism evidence="1 2">
    <name type="scientific">Blepharisma stoltei</name>
    <dbReference type="NCBI Taxonomy" id="1481888"/>
    <lineage>
        <taxon>Eukaryota</taxon>
        <taxon>Sar</taxon>
        <taxon>Alveolata</taxon>
        <taxon>Ciliophora</taxon>
        <taxon>Postciliodesmatophora</taxon>
        <taxon>Heterotrichea</taxon>
        <taxon>Heterotrichida</taxon>
        <taxon>Blepharismidae</taxon>
        <taxon>Blepharisma</taxon>
    </lineage>
</organism>
<dbReference type="AlphaFoldDB" id="A0AAU9J3J2"/>